<keyword evidence="4 10" id="KW-0902">Two-component regulatory system</keyword>
<evidence type="ECO:0000256" key="6">
    <source>
        <dbReference type="ARBA" id="ARBA00023125"/>
    </source>
</evidence>
<keyword evidence="8 10" id="KW-0804">Transcription</keyword>
<comment type="caution">
    <text evidence="13">The sequence shown here is derived from an EMBL/GenBank/DDBJ whole genome shotgun (WGS) entry which is preliminary data.</text>
</comment>
<keyword evidence="7 10" id="KW-0010">Activator</keyword>
<evidence type="ECO:0000256" key="11">
    <source>
        <dbReference type="PROSITE-ProRule" id="PRU00169"/>
    </source>
</evidence>
<keyword evidence="3 11" id="KW-0597">Phosphoprotein</keyword>
<evidence type="ECO:0000313" key="14">
    <source>
        <dbReference type="Proteomes" id="UP000647491"/>
    </source>
</evidence>
<dbReference type="SMART" id="SM00448">
    <property type="entry name" value="REC"/>
    <property type="match status" value="1"/>
</dbReference>
<sequence>MYHVMIIEDDPMVASINRQYVEATPSFQTDRVFKSGTEALEYLKDHTTDLIILDYYTPLMNGDIFIDRLHAMGKTPAIIMVTSANDTDIVRSLLSRGVLDYLVKPFEYARFRTALERFAAQQEYLRGARPSLSQNAIDQLFAGPDPAADSVPQLSKGLNEATLNMIRRFLAEHPEGLFTSEQIAEQIHLSRITIRRYMNYLVDIGEIVSSIDYKTGGRPSIQYSLGRRNYTF</sequence>
<evidence type="ECO:0000256" key="10">
    <source>
        <dbReference type="PIRNR" id="PIRNR006171"/>
    </source>
</evidence>
<dbReference type="Gene3D" id="3.40.50.2300">
    <property type="match status" value="1"/>
</dbReference>
<dbReference type="SUPFAM" id="SSF46785">
    <property type="entry name" value="Winged helix' DNA-binding domain"/>
    <property type="match status" value="1"/>
</dbReference>
<evidence type="ECO:0000256" key="9">
    <source>
        <dbReference type="ARBA" id="ARBA00024867"/>
    </source>
</evidence>
<dbReference type="InterPro" id="IPR001789">
    <property type="entry name" value="Sig_transdc_resp-reg_receiver"/>
</dbReference>
<evidence type="ECO:0000313" key="13">
    <source>
        <dbReference type="EMBL" id="MBC8598233.1"/>
    </source>
</evidence>
<evidence type="ECO:0000256" key="8">
    <source>
        <dbReference type="ARBA" id="ARBA00023163"/>
    </source>
</evidence>
<dbReference type="Proteomes" id="UP000647491">
    <property type="component" value="Unassembled WGS sequence"/>
</dbReference>
<dbReference type="PIRSF" id="PIRSF006171">
    <property type="entry name" value="RR_citrat_malat"/>
    <property type="match status" value="1"/>
</dbReference>
<dbReference type="PANTHER" id="PTHR45526:SF1">
    <property type="entry name" value="TRANSCRIPTIONAL REGULATORY PROTEIN DCUR-RELATED"/>
    <property type="match status" value="1"/>
</dbReference>
<evidence type="ECO:0000259" key="12">
    <source>
        <dbReference type="PROSITE" id="PS50110"/>
    </source>
</evidence>
<reference evidence="13 14" key="1">
    <citation type="submission" date="2020-08" db="EMBL/GenBank/DDBJ databases">
        <title>Genome public.</title>
        <authorList>
            <person name="Liu C."/>
            <person name="Sun Q."/>
        </authorList>
    </citation>
    <scope>NUCLEOTIDE SEQUENCE [LARGE SCALE GENOMIC DNA]</scope>
    <source>
        <strain evidence="13 14">BX10</strain>
    </source>
</reference>
<evidence type="ECO:0000256" key="4">
    <source>
        <dbReference type="ARBA" id="ARBA00023012"/>
    </source>
</evidence>
<organism evidence="13 14">
    <name type="scientific">Enterocloster hominis</name>
    <name type="common">ex Liu et al. 2021</name>
    <dbReference type="NCBI Taxonomy" id="2763663"/>
    <lineage>
        <taxon>Bacteria</taxon>
        <taxon>Bacillati</taxon>
        <taxon>Bacillota</taxon>
        <taxon>Clostridia</taxon>
        <taxon>Lachnospirales</taxon>
        <taxon>Lachnospiraceae</taxon>
        <taxon>Enterocloster</taxon>
    </lineage>
</organism>
<keyword evidence="2 10" id="KW-0963">Cytoplasm</keyword>
<evidence type="ECO:0000256" key="3">
    <source>
        <dbReference type="ARBA" id="ARBA00022553"/>
    </source>
</evidence>
<comment type="function">
    <text evidence="9">May play the central regulatory role in sporulation. It may be an element of the effector pathway responsible for the activation of sporulation genes in response to nutritional stress. Spo0A may act in concert with spo0H (a sigma factor) to control the expression of some genes that are critical to the sporulation process.</text>
</comment>
<keyword evidence="5 10" id="KW-0805">Transcription regulation</keyword>
<dbReference type="PANTHER" id="PTHR45526">
    <property type="entry name" value="TRANSCRIPTIONAL REGULATORY PROTEIN DPIA"/>
    <property type="match status" value="1"/>
</dbReference>
<dbReference type="EMBL" id="JACRTJ010000007">
    <property type="protein sequence ID" value="MBC8598233.1"/>
    <property type="molecule type" value="Genomic_DNA"/>
</dbReference>
<name>A0ABR7NQ41_9FIRM</name>
<keyword evidence="6 10" id="KW-0238">DNA-binding</keyword>
<evidence type="ECO:0000256" key="1">
    <source>
        <dbReference type="ARBA" id="ARBA00004496"/>
    </source>
</evidence>
<feature type="modified residue" description="4-aspartylphosphate" evidence="11">
    <location>
        <position position="54"/>
    </location>
</feature>
<gene>
    <name evidence="13" type="ORF">H8708_03160</name>
</gene>
<dbReference type="InterPro" id="IPR011006">
    <property type="entry name" value="CheY-like_superfamily"/>
</dbReference>
<accession>A0ABR7NQ41</accession>
<dbReference type="InterPro" id="IPR051271">
    <property type="entry name" value="2C-system_Tx_regulators"/>
</dbReference>
<dbReference type="Pfam" id="PF00072">
    <property type="entry name" value="Response_reg"/>
    <property type="match status" value="1"/>
</dbReference>
<dbReference type="InterPro" id="IPR036390">
    <property type="entry name" value="WH_DNA-bd_sf"/>
</dbReference>
<dbReference type="PROSITE" id="PS50110">
    <property type="entry name" value="RESPONSE_REGULATORY"/>
    <property type="match status" value="1"/>
</dbReference>
<dbReference type="SUPFAM" id="SSF52172">
    <property type="entry name" value="CheY-like"/>
    <property type="match status" value="1"/>
</dbReference>
<keyword evidence="14" id="KW-1185">Reference proteome</keyword>
<protein>
    <recommendedName>
        <fullName evidence="10">Transcriptional regulatory protein</fullName>
    </recommendedName>
</protein>
<evidence type="ECO:0000256" key="7">
    <source>
        <dbReference type="ARBA" id="ARBA00023159"/>
    </source>
</evidence>
<proteinExistence type="predicted"/>
<feature type="domain" description="Response regulatory" evidence="12">
    <location>
        <begin position="3"/>
        <end position="119"/>
    </location>
</feature>
<comment type="subcellular location">
    <subcellularLocation>
        <location evidence="1 10">Cytoplasm</location>
    </subcellularLocation>
</comment>
<evidence type="ECO:0000256" key="5">
    <source>
        <dbReference type="ARBA" id="ARBA00023015"/>
    </source>
</evidence>
<evidence type="ECO:0000256" key="2">
    <source>
        <dbReference type="ARBA" id="ARBA00022490"/>
    </source>
</evidence>
<dbReference type="InterPro" id="IPR024187">
    <property type="entry name" value="Sig_transdc_resp-reg_cit/mal"/>
</dbReference>